<dbReference type="PANTHER" id="PTHR42961">
    <property type="entry name" value="IRON-SULFUR PROTEIN NUBPL"/>
    <property type="match status" value="1"/>
</dbReference>
<dbReference type="SUPFAM" id="SSF52540">
    <property type="entry name" value="P-loop containing nucleoside triphosphate hydrolases"/>
    <property type="match status" value="1"/>
</dbReference>
<feature type="compositionally biased region" description="Low complexity" evidence="7">
    <location>
        <begin position="82"/>
        <end position="95"/>
    </location>
</feature>
<keyword evidence="2 6" id="KW-0547">Nucleotide-binding</keyword>
<sequence>MPVSRDDILSTLRGTALPDGGDLVSRDMIRALTVEGGVVRFVIEAPSAEQAQTYGPARDAAEAAVRRLPDVAQVSVVLTAHGPAARPGPGSSGAPAGAGGGAGGDEPPSLKVGRHPTPQQGQGPQRVAGVDRIIAVASGKGGVGKSTVASNLAVALAREGRRVGLLDADIYGPSQPRMMGVSQRPASPDGKTIIPLQAHGVTMMSIGLMVDPDRAVVWRGPMLMGALQQMLGQVAWGELDILIVDLPPGTGDVQLTLCQRTAMTGALVVSTPQDVALLDARKALDMFRTLKTPVLGLIENMAVYHCPHCGEASHPFGEGGVQAEAEKLDLPFLGALPLALDVRTGGDDGRPIAAGDTPDAAPYRALARRLVAGGMA</sequence>
<comment type="similarity">
    <text evidence="6">Belongs to the Mrp/NBP35 ATP-binding proteins family.</text>
</comment>
<dbReference type="EMBL" id="RQXX01000002">
    <property type="protein sequence ID" value="RVV98676.1"/>
    <property type="molecule type" value="Genomic_DNA"/>
</dbReference>
<keyword evidence="1 6" id="KW-0479">Metal-binding</keyword>
<dbReference type="GO" id="GO:0051539">
    <property type="term" value="F:4 iron, 4 sulfur cluster binding"/>
    <property type="evidence" value="ECO:0007669"/>
    <property type="project" value="TreeGrafter"/>
</dbReference>
<dbReference type="GO" id="GO:0016887">
    <property type="term" value="F:ATP hydrolysis activity"/>
    <property type="evidence" value="ECO:0007669"/>
    <property type="project" value="UniProtKB-UniRule"/>
</dbReference>
<dbReference type="Pfam" id="PF01883">
    <property type="entry name" value="FeS_assembly_P"/>
    <property type="match status" value="1"/>
</dbReference>
<dbReference type="InterPro" id="IPR033756">
    <property type="entry name" value="YlxH/NBP35"/>
</dbReference>
<dbReference type="InterPro" id="IPR034904">
    <property type="entry name" value="FSCA_dom_sf"/>
</dbReference>
<evidence type="ECO:0000259" key="8">
    <source>
        <dbReference type="Pfam" id="PF01883"/>
    </source>
</evidence>
<evidence type="ECO:0000313" key="9">
    <source>
        <dbReference type="EMBL" id="RVV98676.1"/>
    </source>
</evidence>
<dbReference type="GO" id="GO:0005524">
    <property type="term" value="F:ATP binding"/>
    <property type="evidence" value="ECO:0007669"/>
    <property type="project" value="UniProtKB-UniRule"/>
</dbReference>
<dbReference type="InterPro" id="IPR019591">
    <property type="entry name" value="Mrp/NBP35_ATP-bd"/>
</dbReference>
<dbReference type="Gene3D" id="3.40.50.300">
    <property type="entry name" value="P-loop containing nucleotide triphosphate hydrolases"/>
    <property type="match status" value="1"/>
</dbReference>
<evidence type="ECO:0000256" key="4">
    <source>
        <dbReference type="ARBA" id="ARBA00023004"/>
    </source>
</evidence>
<dbReference type="PANTHER" id="PTHR42961:SF2">
    <property type="entry name" value="IRON-SULFUR PROTEIN NUBPL"/>
    <property type="match status" value="1"/>
</dbReference>
<gene>
    <name evidence="9" type="ORF">EKE94_07145</name>
</gene>
<dbReference type="FunFam" id="3.40.50.300:FF:001119">
    <property type="entry name" value="Iron-sulfur cluster carrier protein"/>
    <property type="match status" value="1"/>
</dbReference>
<dbReference type="SUPFAM" id="SSF117916">
    <property type="entry name" value="Fe-S cluster assembly (FSCA) domain-like"/>
    <property type="match status" value="1"/>
</dbReference>
<dbReference type="AlphaFoldDB" id="A0A438AJ44"/>
<organism evidence="9 10">
    <name type="scientific">Mesobaculum littorinae</name>
    <dbReference type="NCBI Taxonomy" id="2486419"/>
    <lineage>
        <taxon>Bacteria</taxon>
        <taxon>Pseudomonadati</taxon>
        <taxon>Pseudomonadota</taxon>
        <taxon>Alphaproteobacteria</taxon>
        <taxon>Rhodobacterales</taxon>
        <taxon>Roseobacteraceae</taxon>
        <taxon>Mesobaculum</taxon>
    </lineage>
</organism>
<evidence type="ECO:0000256" key="1">
    <source>
        <dbReference type="ARBA" id="ARBA00022723"/>
    </source>
</evidence>
<evidence type="ECO:0000313" key="10">
    <source>
        <dbReference type="Proteomes" id="UP000285908"/>
    </source>
</evidence>
<feature type="binding site" evidence="6">
    <location>
        <begin position="139"/>
        <end position="146"/>
    </location>
    <ligand>
        <name>ATP</name>
        <dbReference type="ChEBI" id="CHEBI:30616"/>
    </ligand>
</feature>
<dbReference type="GO" id="GO:0016226">
    <property type="term" value="P:iron-sulfur cluster assembly"/>
    <property type="evidence" value="ECO:0007669"/>
    <property type="project" value="InterPro"/>
</dbReference>
<keyword evidence="4 6" id="KW-0408">Iron</keyword>
<dbReference type="InterPro" id="IPR044304">
    <property type="entry name" value="NUBPL-like"/>
</dbReference>
<keyword evidence="5 6" id="KW-0411">Iron-sulfur</keyword>
<proteinExistence type="inferred from homology"/>
<dbReference type="HAMAP" id="MF_02040">
    <property type="entry name" value="Mrp_NBP35"/>
    <property type="match status" value="1"/>
</dbReference>
<comment type="caution">
    <text evidence="9">The sequence shown here is derived from an EMBL/GenBank/DDBJ whole genome shotgun (WGS) entry which is preliminary data.</text>
</comment>
<evidence type="ECO:0000256" key="6">
    <source>
        <dbReference type="HAMAP-Rule" id="MF_02040"/>
    </source>
</evidence>
<dbReference type="InterPro" id="IPR002744">
    <property type="entry name" value="MIP18-like"/>
</dbReference>
<protein>
    <recommendedName>
        <fullName evidence="6">Iron-sulfur cluster carrier protein</fullName>
    </recommendedName>
</protein>
<feature type="region of interest" description="Disordered" evidence="7">
    <location>
        <begin position="82"/>
        <end position="127"/>
    </location>
</feature>
<comment type="function">
    <text evidence="6">Binds and transfers iron-sulfur (Fe-S) clusters to target apoproteins. Can hydrolyze ATP.</text>
</comment>
<keyword evidence="6" id="KW-0378">Hydrolase</keyword>
<dbReference type="InterPro" id="IPR027417">
    <property type="entry name" value="P-loop_NTPase"/>
</dbReference>
<reference evidence="9 10" key="1">
    <citation type="submission" date="2018-11" db="EMBL/GenBank/DDBJ databases">
        <title>Mesobaculum littorinae gen. nov., sp. nov., isolated from Littorina scabra that represents a novel genus of the order Rhodobacteraceae.</title>
        <authorList>
            <person name="Li F."/>
        </authorList>
    </citation>
    <scope>NUCLEOTIDE SEQUENCE [LARGE SCALE GENOMIC DNA]</scope>
    <source>
        <strain evidence="9 10">M0103</strain>
    </source>
</reference>
<dbReference type="OrthoDB" id="9809679at2"/>
<dbReference type="GO" id="GO:0046872">
    <property type="term" value="F:metal ion binding"/>
    <property type="evidence" value="ECO:0007669"/>
    <property type="project" value="UniProtKB-KW"/>
</dbReference>
<keyword evidence="3 6" id="KW-0067">ATP-binding</keyword>
<name>A0A438AJ44_9RHOB</name>
<dbReference type="Pfam" id="PF10609">
    <property type="entry name" value="ParA"/>
    <property type="match status" value="1"/>
</dbReference>
<dbReference type="RefSeq" id="WP_127905907.1">
    <property type="nucleotide sequence ID" value="NZ_RQXX01000002.1"/>
</dbReference>
<keyword evidence="10" id="KW-1185">Reference proteome</keyword>
<evidence type="ECO:0000256" key="7">
    <source>
        <dbReference type="SAM" id="MobiDB-lite"/>
    </source>
</evidence>
<dbReference type="Proteomes" id="UP000285908">
    <property type="component" value="Unassembled WGS sequence"/>
</dbReference>
<evidence type="ECO:0000256" key="3">
    <source>
        <dbReference type="ARBA" id="ARBA00022840"/>
    </source>
</evidence>
<comment type="subunit">
    <text evidence="6">Homodimer.</text>
</comment>
<dbReference type="CDD" id="cd02037">
    <property type="entry name" value="Mrp_NBP35"/>
    <property type="match status" value="1"/>
</dbReference>
<evidence type="ECO:0000256" key="5">
    <source>
        <dbReference type="ARBA" id="ARBA00023014"/>
    </source>
</evidence>
<accession>A0A438AJ44</accession>
<dbReference type="GO" id="GO:0140663">
    <property type="term" value="F:ATP-dependent FeS chaperone activity"/>
    <property type="evidence" value="ECO:0007669"/>
    <property type="project" value="InterPro"/>
</dbReference>
<evidence type="ECO:0000256" key="2">
    <source>
        <dbReference type="ARBA" id="ARBA00022741"/>
    </source>
</evidence>
<feature type="domain" description="MIP18 family-like" evidence="8">
    <location>
        <begin position="5"/>
        <end position="76"/>
    </location>
</feature>